<dbReference type="Pfam" id="PF00072">
    <property type="entry name" value="Response_reg"/>
    <property type="match status" value="1"/>
</dbReference>
<protein>
    <recommendedName>
        <fullName evidence="3">histidine kinase</fullName>
        <ecNumber evidence="3">2.7.13.3</ecNumber>
    </recommendedName>
</protein>
<dbReference type="InterPro" id="IPR011006">
    <property type="entry name" value="CheY-like_superfamily"/>
</dbReference>
<dbReference type="InterPro" id="IPR004358">
    <property type="entry name" value="Sig_transdc_His_kin-like_C"/>
</dbReference>
<dbReference type="PROSITE" id="PS50109">
    <property type="entry name" value="HIS_KIN"/>
    <property type="match status" value="1"/>
</dbReference>
<dbReference type="CDD" id="cd18774">
    <property type="entry name" value="PDC2_HK_sensor"/>
    <property type="match status" value="1"/>
</dbReference>
<dbReference type="CDD" id="cd18161">
    <property type="entry name" value="REC_hyHK_blue-like"/>
    <property type="match status" value="1"/>
</dbReference>
<comment type="catalytic activity">
    <reaction evidence="1">
        <text>ATP + protein L-histidine = ADP + protein N-phospho-L-histidine.</text>
        <dbReference type="EC" id="2.7.13.3"/>
    </reaction>
</comment>
<dbReference type="SMART" id="SM00448">
    <property type="entry name" value="REC"/>
    <property type="match status" value="1"/>
</dbReference>
<sequence>MDSPFPSRLAGPGRPVSVLLAGFAAALVLPILLAFGITLWQRAEADRAELEKTALEAARSAALAVDRELAGLSTALQVLTVSRELRDGNLRGFHLQASAVRDRLGLQVLLRRRDGVQLVNSRREWAEPLPRATLPDLDAAAWEHGRPVVSDFFIGAVSGRPLFSVQCPVRFGDGREAILALSLPVERIRQVLLDEGAPEGWTLAVVDGAGKVLARTTRQDEFVGQPTMLTLRAHMGGQGGTWHGTAAGGVPVLAAYAASQFAGWRVIVAVPVQQLTAPLRRSANLLIGAVLAVLLAAGLLAFLFARSIALPLQSLAKQAAALGQGEKLRPAPARVREVGEIAQAMVEASRRLRAREAELRTLNAGLERHVEERTEELVLANARLRQEAEERERAEAQFRQAQKMEAVGRLTGGLAHDFNNLLTVVIGNLGLLRRQLGPEAPERLLRAVHGADEGARRAAELTRRLLAFSRQQALAPEPVEVNRLVAGMSELLQRTIGEEVQVETVLAGGLWRALVDPNQLESALLNLAVNARDAMPEGGKLTIETANAYLDESYARTREEVKAGQYVMVSVSDTGTGMTPEVMAKAFEPFFTTKPVGKGTGLGLSQVYGFAKQSGGHAAIYSEPGQGTVVKLYLPRLREAGPAPIPPTAGTAEPLPAAAGRGETVLVVEDEPMVRDVAAAALEEAGYRVLLAAEGPAALELLEAHPEIALLFTDVVLTGPMNGKALADAVAARRPELPVLFCTGYTRNAIIHHGRLDAGVELLNKPYTGAALAAKIRQMLDAGAKRG</sequence>
<evidence type="ECO:0000256" key="4">
    <source>
        <dbReference type="ARBA" id="ARBA00022553"/>
    </source>
</evidence>
<proteinExistence type="predicted"/>
<dbReference type="SMART" id="SM00387">
    <property type="entry name" value="HATPase_c"/>
    <property type="match status" value="1"/>
</dbReference>
<feature type="coiled-coil region" evidence="8">
    <location>
        <begin position="370"/>
        <end position="404"/>
    </location>
</feature>
<keyword evidence="9" id="KW-0472">Membrane</keyword>
<dbReference type="EMBL" id="JAFIRR010000022">
    <property type="protein sequence ID" value="MCO6415283.1"/>
    <property type="molecule type" value="Genomic_DNA"/>
</dbReference>
<feature type="domain" description="HAMP" evidence="12">
    <location>
        <begin position="306"/>
        <end position="357"/>
    </location>
</feature>
<dbReference type="SUPFAM" id="SSF47384">
    <property type="entry name" value="Homodimeric domain of signal transducing histidine kinase"/>
    <property type="match status" value="1"/>
</dbReference>
<feature type="domain" description="Histidine kinase" evidence="10">
    <location>
        <begin position="413"/>
        <end position="638"/>
    </location>
</feature>
<dbReference type="SMART" id="SM00388">
    <property type="entry name" value="HisKA"/>
    <property type="match status" value="1"/>
</dbReference>
<dbReference type="PROSITE" id="PS50110">
    <property type="entry name" value="RESPONSE_REGULATORY"/>
    <property type="match status" value="1"/>
</dbReference>
<dbReference type="Pfam" id="PF02518">
    <property type="entry name" value="HATPase_c"/>
    <property type="match status" value="1"/>
</dbReference>
<dbReference type="InterPro" id="IPR003661">
    <property type="entry name" value="HisK_dim/P_dom"/>
</dbReference>
<keyword evidence="4 7" id="KW-0597">Phosphoprotein</keyword>
<dbReference type="PANTHER" id="PTHR43065">
    <property type="entry name" value="SENSOR HISTIDINE KINASE"/>
    <property type="match status" value="1"/>
</dbReference>
<dbReference type="Pfam" id="PF00512">
    <property type="entry name" value="HisKA"/>
    <property type="match status" value="1"/>
</dbReference>
<dbReference type="SUPFAM" id="SSF52172">
    <property type="entry name" value="CheY-like"/>
    <property type="match status" value="1"/>
</dbReference>
<dbReference type="CDD" id="cd00082">
    <property type="entry name" value="HisKA"/>
    <property type="match status" value="1"/>
</dbReference>
<keyword evidence="13" id="KW-0067">ATP-binding</keyword>
<dbReference type="InterPro" id="IPR036097">
    <property type="entry name" value="HisK_dim/P_sf"/>
</dbReference>
<name>A0ABT1D032_9PROT</name>
<keyword evidence="8" id="KW-0175">Coiled coil</keyword>
<dbReference type="PROSITE" id="PS50885">
    <property type="entry name" value="HAMP"/>
    <property type="match status" value="1"/>
</dbReference>
<feature type="transmembrane region" description="Helical" evidence="9">
    <location>
        <begin position="283"/>
        <end position="305"/>
    </location>
</feature>
<feature type="modified residue" description="4-aspartylphosphate" evidence="7">
    <location>
        <position position="714"/>
    </location>
</feature>
<dbReference type="Proteomes" id="UP001523392">
    <property type="component" value="Unassembled WGS sequence"/>
</dbReference>
<evidence type="ECO:0000256" key="9">
    <source>
        <dbReference type="SAM" id="Phobius"/>
    </source>
</evidence>
<dbReference type="Gene3D" id="1.10.287.130">
    <property type="match status" value="1"/>
</dbReference>
<gene>
    <name evidence="13" type="ORF">JYK14_03710</name>
</gene>
<dbReference type="PRINTS" id="PR00344">
    <property type="entry name" value="BCTRLSENSOR"/>
</dbReference>
<dbReference type="SUPFAM" id="SSF55874">
    <property type="entry name" value="ATPase domain of HSP90 chaperone/DNA topoisomerase II/histidine kinase"/>
    <property type="match status" value="1"/>
</dbReference>
<evidence type="ECO:0000259" key="11">
    <source>
        <dbReference type="PROSITE" id="PS50110"/>
    </source>
</evidence>
<dbReference type="Gene3D" id="6.10.340.10">
    <property type="match status" value="1"/>
</dbReference>
<keyword evidence="9" id="KW-1133">Transmembrane helix</keyword>
<evidence type="ECO:0000256" key="2">
    <source>
        <dbReference type="ARBA" id="ARBA00004370"/>
    </source>
</evidence>
<dbReference type="InterPro" id="IPR003594">
    <property type="entry name" value="HATPase_dom"/>
</dbReference>
<dbReference type="PANTHER" id="PTHR43065:SF49">
    <property type="entry name" value="HISTIDINE KINASE"/>
    <property type="match status" value="1"/>
</dbReference>
<evidence type="ECO:0000256" key="8">
    <source>
        <dbReference type="SAM" id="Coils"/>
    </source>
</evidence>
<dbReference type="CDD" id="cd16919">
    <property type="entry name" value="HATPase_CckA-like"/>
    <property type="match status" value="1"/>
</dbReference>
<dbReference type="Gene3D" id="3.30.565.10">
    <property type="entry name" value="Histidine kinase-like ATPase, C-terminal domain"/>
    <property type="match status" value="1"/>
</dbReference>
<keyword evidence="13" id="KW-0547">Nucleotide-binding</keyword>
<feature type="transmembrane region" description="Helical" evidence="9">
    <location>
        <begin position="20"/>
        <end position="40"/>
    </location>
</feature>
<dbReference type="InterPro" id="IPR003660">
    <property type="entry name" value="HAMP_dom"/>
</dbReference>
<evidence type="ECO:0000256" key="1">
    <source>
        <dbReference type="ARBA" id="ARBA00000085"/>
    </source>
</evidence>
<comment type="subcellular location">
    <subcellularLocation>
        <location evidence="2">Membrane</location>
    </subcellularLocation>
</comment>
<dbReference type="GO" id="GO:0005524">
    <property type="term" value="F:ATP binding"/>
    <property type="evidence" value="ECO:0007669"/>
    <property type="project" value="UniProtKB-KW"/>
</dbReference>
<dbReference type="Gene3D" id="3.40.50.2300">
    <property type="match status" value="1"/>
</dbReference>
<comment type="caution">
    <text evidence="13">The sequence shown here is derived from an EMBL/GenBank/DDBJ whole genome shotgun (WGS) entry which is preliminary data.</text>
</comment>
<evidence type="ECO:0000259" key="12">
    <source>
        <dbReference type="PROSITE" id="PS50885"/>
    </source>
</evidence>
<evidence type="ECO:0000313" key="13">
    <source>
        <dbReference type="EMBL" id="MCO6415283.1"/>
    </source>
</evidence>
<feature type="domain" description="Response regulatory" evidence="11">
    <location>
        <begin position="664"/>
        <end position="780"/>
    </location>
</feature>
<dbReference type="EC" id="2.7.13.3" evidence="3"/>
<evidence type="ECO:0000313" key="14">
    <source>
        <dbReference type="Proteomes" id="UP001523392"/>
    </source>
</evidence>
<keyword evidence="14" id="KW-1185">Reference proteome</keyword>
<evidence type="ECO:0000256" key="6">
    <source>
        <dbReference type="ARBA" id="ARBA00022777"/>
    </source>
</evidence>
<dbReference type="CDD" id="cd18773">
    <property type="entry name" value="PDC1_HK_sensor"/>
    <property type="match status" value="1"/>
</dbReference>
<evidence type="ECO:0000256" key="3">
    <source>
        <dbReference type="ARBA" id="ARBA00012438"/>
    </source>
</evidence>
<evidence type="ECO:0000256" key="5">
    <source>
        <dbReference type="ARBA" id="ARBA00022679"/>
    </source>
</evidence>
<dbReference type="RefSeq" id="WP_252951879.1">
    <property type="nucleotide sequence ID" value="NZ_JAFIRR010000022.1"/>
</dbReference>
<evidence type="ECO:0000259" key="10">
    <source>
        <dbReference type="PROSITE" id="PS50109"/>
    </source>
</evidence>
<reference evidence="13 14" key="1">
    <citation type="submission" date="2021-12" db="EMBL/GenBank/DDBJ databases">
        <title>Siccirubricoccus leaddurans sp. nov., a high concentration Zn2+ tolerance bacterium.</title>
        <authorList>
            <person name="Cao Y."/>
        </authorList>
    </citation>
    <scope>NUCLEOTIDE SEQUENCE [LARGE SCALE GENOMIC DNA]</scope>
    <source>
        <strain evidence="13 14">KC 17139</strain>
    </source>
</reference>
<dbReference type="InterPro" id="IPR036890">
    <property type="entry name" value="HATPase_C_sf"/>
</dbReference>
<accession>A0ABT1D032</accession>
<keyword evidence="9" id="KW-0812">Transmembrane</keyword>
<dbReference type="InterPro" id="IPR005467">
    <property type="entry name" value="His_kinase_dom"/>
</dbReference>
<organism evidence="13 14">
    <name type="scientific">Siccirubricoccus soli</name>
    <dbReference type="NCBI Taxonomy" id="2899147"/>
    <lineage>
        <taxon>Bacteria</taxon>
        <taxon>Pseudomonadati</taxon>
        <taxon>Pseudomonadota</taxon>
        <taxon>Alphaproteobacteria</taxon>
        <taxon>Acetobacterales</taxon>
        <taxon>Roseomonadaceae</taxon>
        <taxon>Siccirubricoccus</taxon>
    </lineage>
</organism>
<dbReference type="InterPro" id="IPR001789">
    <property type="entry name" value="Sig_transdc_resp-reg_receiver"/>
</dbReference>
<evidence type="ECO:0000256" key="7">
    <source>
        <dbReference type="PROSITE-ProRule" id="PRU00169"/>
    </source>
</evidence>
<keyword evidence="6" id="KW-0418">Kinase</keyword>
<keyword evidence="5" id="KW-0808">Transferase</keyword>